<gene>
    <name evidence="3" type="ORF">KL86APRO_12070</name>
</gene>
<feature type="binding site" evidence="2">
    <location>
        <position position="60"/>
    </location>
    <ligand>
        <name>substrate</name>
    </ligand>
</feature>
<accession>A0A212K367</accession>
<dbReference type="PANTHER" id="PTHR48100">
    <property type="entry name" value="BROAD-SPECIFICITY PHOSPHATASE YOR283W-RELATED"/>
    <property type="match status" value="1"/>
</dbReference>
<protein>
    <submittedName>
        <fullName evidence="3">Alpha-ribazole phosphatase</fullName>
    </submittedName>
</protein>
<feature type="active site" description="Proton donor/acceptor" evidence="1">
    <location>
        <position position="84"/>
    </location>
</feature>
<organism evidence="3">
    <name type="scientific">uncultured Alphaproteobacteria bacterium</name>
    <dbReference type="NCBI Taxonomy" id="91750"/>
    <lineage>
        <taxon>Bacteria</taxon>
        <taxon>Pseudomonadati</taxon>
        <taxon>Pseudomonadota</taxon>
        <taxon>Alphaproteobacteria</taxon>
        <taxon>environmental samples</taxon>
    </lineage>
</organism>
<dbReference type="GO" id="GO:0016791">
    <property type="term" value="F:phosphatase activity"/>
    <property type="evidence" value="ECO:0007669"/>
    <property type="project" value="TreeGrafter"/>
</dbReference>
<name>A0A212K367_9PROT</name>
<dbReference type="InterPro" id="IPR050275">
    <property type="entry name" value="PGM_Phosphatase"/>
</dbReference>
<dbReference type="Pfam" id="PF00300">
    <property type="entry name" value="His_Phos_1"/>
    <property type="match status" value="1"/>
</dbReference>
<dbReference type="Gene3D" id="3.40.50.1240">
    <property type="entry name" value="Phosphoglycerate mutase-like"/>
    <property type="match status" value="1"/>
</dbReference>
<dbReference type="CDD" id="cd07067">
    <property type="entry name" value="HP_PGM_like"/>
    <property type="match status" value="1"/>
</dbReference>
<dbReference type="SMART" id="SM00855">
    <property type="entry name" value="PGAM"/>
    <property type="match status" value="1"/>
</dbReference>
<sequence>MTARALYLVRHGALAGDAALRFVGDTDLPLGAEGEAQALRLRAVLAGAEIGAAFSSDLERSRRTAELIVAGRNLAVEPRRALREPAMGAWEGRLRREVAAECPEDYRARGADLARHRVPGGESLDSCRRRVVAEIRRIFRATSGDVLVVGHASVNRVFLCHALGLPLRRMFRLGQDPGCLNLLRGAPGDWRVELINFRPPTPVSACRQTGVTEPVTLDAGVSRGEARCTKPRSSPV</sequence>
<feature type="active site" description="Tele-phosphohistidine intermediate" evidence="1">
    <location>
        <position position="11"/>
    </location>
</feature>
<dbReference type="SUPFAM" id="SSF53254">
    <property type="entry name" value="Phosphoglycerate mutase-like"/>
    <property type="match status" value="1"/>
</dbReference>
<dbReference type="InterPro" id="IPR013078">
    <property type="entry name" value="His_Pase_superF_clade-1"/>
</dbReference>
<evidence type="ECO:0000256" key="1">
    <source>
        <dbReference type="PIRSR" id="PIRSR613078-1"/>
    </source>
</evidence>
<evidence type="ECO:0000313" key="3">
    <source>
        <dbReference type="EMBL" id="SBW06151.1"/>
    </source>
</evidence>
<dbReference type="AlphaFoldDB" id="A0A212K367"/>
<evidence type="ECO:0000256" key="2">
    <source>
        <dbReference type="PIRSR" id="PIRSR613078-2"/>
    </source>
</evidence>
<dbReference type="EMBL" id="FLUO01000001">
    <property type="protein sequence ID" value="SBW06151.1"/>
    <property type="molecule type" value="Genomic_DNA"/>
</dbReference>
<reference evidence="3" key="1">
    <citation type="submission" date="2016-04" db="EMBL/GenBank/DDBJ databases">
        <authorList>
            <person name="Evans L.H."/>
            <person name="Alamgir A."/>
            <person name="Owens N."/>
            <person name="Weber N.D."/>
            <person name="Virtaneva K."/>
            <person name="Barbian K."/>
            <person name="Babar A."/>
            <person name="Rosenke K."/>
        </authorList>
    </citation>
    <scope>NUCLEOTIDE SEQUENCE</scope>
    <source>
        <strain evidence="3">86</strain>
    </source>
</reference>
<dbReference type="PANTHER" id="PTHR48100:SF10">
    <property type="entry name" value="2-CARBOXY-D-ARABINITOL-1-PHOSPHATASE-RELATED"/>
    <property type="match status" value="1"/>
</dbReference>
<dbReference type="InterPro" id="IPR029033">
    <property type="entry name" value="His_PPase_superfam"/>
</dbReference>
<proteinExistence type="predicted"/>